<gene>
    <name evidence="2" type="ORF">LMJF_05_0470</name>
</gene>
<evidence type="ECO:0000256" key="1">
    <source>
        <dbReference type="SAM" id="MobiDB-lite"/>
    </source>
</evidence>
<reference evidence="2 3" key="1">
    <citation type="journal article" date="2005" name="Science">
        <title>The genome of the kinetoplastid parasite, Leishmania major.</title>
        <authorList>
            <person name="Ivens A.C."/>
            <person name="Peacock C.S."/>
            <person name="Worthey E.A."/>
            <person name="Murphy L."/>
            <person name="Aggarwal G."/>
            <person name="Berriman M."/>
            <person name="Sisk E."/>
            <person name="Rajandream M.A."/>
            <person name="Adlem E."/>
            <person name="Aert R."/>
            <person name="Anupama A."/>
            <person name="Apostolou Z."/>
            <person name="Attipoe P."/>
            <person name="Bason N."/>
            <person name="Bauser C."/>
            <person name="Beck A."/>
            <person name="Beverley S.M."/>
            <person name="Bianchettin G."/>
            <person name="Borzym K."/>
            <person name="Bothe G."/>
            <person name="Bruschi C.V."/>
            <person name="Collins M."/>
            <person name="Cadag E."/>
            <person name="Ciarloni L."/>
            <person name="Clayton C."/>
            <person name="Coulson R.M."/>
            <person name="Cronin A."/>
            <person name="Cruz A.K."/>
            <person name="Davies R.M."/>
            <person name="De Gaudenzi J."/>
            <person name="Dobson D.E."/>
            <person name="Duesterhoeft A."/>
            <person name="Fazelina G."/>
            <person name="Fosker N."/>
            <person name="Frasch A.C."/>
            <person name="Fraser A."/>
            <person name="Fuchs M."/>
            <person name="Gabel C."/>
            <person name="Goble A."/>
            <person name="Goffeau A."/>
            <person name="Harris D."/>
            <person name="Hertz-Fowler C."/>
            <person name="Hilbert H."/>
            <person name="Horn D."/>
            <person name="Huang Y."/>
            <person name="Klages S."/>
            <person name="Knights A."/>
            <person name="Kube M."/>
            <person name="Larke N."/>
            <person name="Litvin L."/>
            <person name="Lord A."/>
            <person name="Louie T."/>
            <person name="Marra M."/>
            <person name="Masuy D."/>
            <person name="Matthews K."/>
            <person name="Michaeli S."/>
            <person name="Mottram J.C."/>
            <person name="Muller-Auer S."/>
            <person name="Munden H."/>
            <person name="Nelson S."/>
            <person name="Norbertczak H."/>
            <person name="Oliver K."/>
            <person name="O'neil S."/>
            <person name="Pentony M."/>
            <person name="Pohl T.M."/>
            <person name="Price C."/>
            <person name="Purnelle B."/>
            <person name="Quail M.A."/>
            <person name="Rabbinowitsch E."/>
            <person name="Reinhardt R."/>
            <person name="Rieger M."/>
            <person name="Rinta J."/>
            <person name="Robben J."/>
            <person name="Robertson L."/>
            <person name="Ruiz J.C."/>
            <person name="Rutter S."/>
            <person name="Saunders D."/>
            <person name="Schafer M."/>
            <person name="Schein J."/>
            <person name="Schwartz D.C."/>
            <person name="Seeger K."/>
            <person name="Seyler A."/>
            <person name="Sharp S."/>
            <person name="Shin H."/>
            <person name="Sivam D."/>
            <person name="Squares R."/>
            <person name="Squares S."/>
            <person name="Tosato V."/>
            <person name="Vogt C."/>
            <person name="Volckaert G."/>
            <person name="Wambutt R."/>
            <person name="Warren T."/>
            <person name="Wedler H."/>
            <person name="Woodward J."/>
            <person name="Zhou S."/>
            <person name="Zimmermann W."/>
            <person name="Smith D.F."/>
            <person name="Blackwell J.M."/>
            <person name="Stuart K.D."/>
            <person name="Barrell B."/>
            <person name="Myler P.J."/>
        </authorList>
    </citation>
    <scope>NUCLEOTIDE SEQUENCE [LARGE SCALE GENOMIC DNA]</scope>
    <source>
        <strain evidence="3">MHOM/IL/81/Friedlin</strain>
    </source>
</reference>
<dbReference type="AlphaFoldDB" id="Q4QJF5"/>
<dbReference type="GeneID" id="5648909"/>
<sequence>MHIYCSRVCAHGDVARHSPCAAYGTRSWPFLSFAPSSTLVRFSLVCSASPCACRLLGALVDTTIRRCDIDNLKNVETGERRGTTQGLRRLPFFCIWHVCAMTSNATLPHAVALAQELEIELRHLDALQQHYAQLLVHQLSSLDFLSEGDAATMVAAKEPTTVHNGGHVAAEAEVVAVATTCIKQPSAAPLPWRHHAHDAARVRQPPFRHSACPVPSTISSSSSPLPQPLAATRVPPPLPPQPKRSGRSAVKSVTPRPNADKTCNDLPRQQPHVAAAPVVPVSAKDEAARRARRALRFIREERDAYFNAKARRAEELLREGREAARKNRARRQADMAQALPKAA</sequence>
<dbReference type="InParanoid" id="Q4QJF5"/>
<dbReference type="KEGG" id="lma:LMJF_05_0470"/>
<feature type="compositionally biased region" description="Low complexity" evidence="1">
    <location>
        <begin position="273"/>
        <end position="282"/>
    </location>
</feature>
<dbReference type="OMA" id="PNADKTC"/>
<dbReference type="VEuPathDB" id="TriTrypDB:LmjF.05.0470"/>
<dbReference type="RefSeq" id="XP_001687524.1">
    <property type="nucleotide sequence ID" value="XM_001687472.1"/>
</dbReference>
<feature type="region of interest" description="Disordered" evidence="1">
    <location>
        <begin position="203"/>
        <end position="286"/>
    </location>
</feature>
<name>Q4QJF5_LEIMA</name>
<keyword evidence="3" id="KW-1185">Reference proteome</keyword>
<dbReference type="VEuPathDB" id="TriTrypDB:LMJLV39_050009600"/>
<dbReference type="VEuPathDB" id="TriTrypDB:LMJSD75_050009800"/>
<dbReference type="Proteomes" id="UP000000542">
    <property type="component" value="Chromosome 5"/>
</dbReference>
<reference evidence="2 3" key="2">
    <citation type="journal article" date="2011" name="Genome Res.">
        <title>Chromosome and gene copy number variation allow major structural change between species and strains of Leishmania.</title>
        <authorList>
            <person name="Rogers M.B."/>
            <person name="Hilley J.D."/>
            <person name="Dickens N.J."/>
            <person name="Wilkes J."/>
            <person name="Bates P.A."/>
            <person name="Depledge D.P."/>
            <person name="Harris D."/>
            <person name="Her Y."/>
            <person name="Herzyk P."/>
            <person name="Imamura H."/>
            <person name="Otto T.D."/>
            <person name="Sanders M."/>
            <person name="Seeger K."/>
            <person name="Dujardin J.C."/>
            <person name="Berriman M."/>
            <person name="Smith D.F."/>
            <person name="Hertz-Fowler C."/>
            <person name="Mottram J.C."/>
        </authorList>
    </citation>
    <scope>NUCLEOTIDE SEQUENCE [LARGE SCALE GENOMIC DNA]</scope>
    <source>
        <strain evidence="3">MHOM/IL/81/Friedlin</strain>
    </source>
</reference>
<dbReference type="EMBL" id="FR796401">
    <property type="protein sequence ID" value="CAJ01967.1"/>
    <property type="molecule type" value="Genomic_DNA"/>
</dbReference>
<protein>
    <submittedName>
        <fullName evidence="2">Uncharacterized protein</fullName>
    </submittedName>
</protein>
<evidence type="ECO:0000313" key="2">
    <source>
        <dbReference type="EMBL" id="CAJ01967.1"/>
    </source>
</evidence>
<accession>Q4QJF5</accession>
<dbReference type="eggNOG" id="ENOG502SJRJ">
    <property type="taxonomic scope" value="Eukaryota"/>
</dbReference>
<dbReference type="VEuPathDB" id="TriTrypDB:LMJFC_050010600"/>
<proteinExistence type="predicted"/>
<dbReference type="HOGENOM" id="CLU_810020_0_0_1"/>
<evidence type="ECO:0000313" key="3">
    <source>
        <dbReference type="Proteomes" id="UP000000542"/>
    </source>
</evidence>
<organism evidence="2 3">
    <name type="scientific">Leishmania major</name>
    <dbReference type="NCBI Taxonomy" id="5664"/>
    <lineage>
        <taxon>Eukaryota</taxon>
        <taxon>Discoba</taxon>
        <taxon>Euglenozoa</taxon>
        <taxon>Kinetoplastea</taxon>
        <taxon>Metakinetoplastina</taxon>
        <taxon>Trypanosomatida</taxon>
        <taxon>Trypanosomatidae</taxon>
        <taxon>Leishmaniinae</taxon>
        <taxon>Leishmania</taxon>
    </lineage>
</organism>
<feature type="compositionally biased region" description="Low complexity" evidence="1">
    <location>
        <begin position="210"/>
        <end position="224"/>
    </location>
</feature>
<feature type="region of interest" description="Disordered" evidence="1">
    <location>
        <begin position="321"/>
        <end position="343"/>
    </location>
</feature>